<sequence length="235" mass="25962">MDRSMIDAASGGALMDKTIVAARHQISNMARAGQPRTMNEIGAVDNLRLENQLIELTSLVRQLAIGQHQPIIATRVYGICTSLEHPTDMWPTLQETKSDHPKSVGAIGGYQYEKQPYQIQEATIFAKVESRAICSSTIRTCPKRTSRSKRLSTTDSIIPGTTVPEIATIESASLRQLTIFGGPDEVVSNKQPGVPPNHELQQYAVPAKYEGHHSTPQNTNRRVSKHCKPITIRRI</sequence>
<name>A0A371F0N6_MUCPR</name>
<organism evidence="1 2">
    <name type="scientific">Mucuna pruriens</name>
    <name type="common">Velvet bean</name>
    <name type="synonym">Dolichos pruriens</name>
    <dbReference type="NCBI Taxonomy" id="157652"/>
    <lineage>
        <taxon>Eukaryota</taxon>
        <taxon>Viridiplantae</taxon>
        <taxon>Streptophyta</taxon>
        <taxon>Embryophyta</taxon>
        <taxon>Tracheophyta</taxon>
        <taxon>Spermatophyta</taxon>
        <taxon>Magnoliopsida</taxon>
        <taxon>eudicotyledons</taxon>
        <taxon>Gunneridae</taxon>
        <taxon>Pentapetalae</taxon>
        <taxon>rosids</taxon>
        <taxon>fabids</taxon>
        <taxon>Fabales</taxon>
        <taxon>Fabaceae</taxon>
        <taxon>Papilionoideae</taxon>
        <taxon>50 kb inversion clade</taxon>
        <taxon>NPAAA clade</taxon>
        <taxon>indigoferoid/millettioid clade</taxon>
        <taxon>Phaseoleae</taxon>
        <taxon>Mucuna</taxon>
    </lineage>
</organism>
<protein>
    <submittedName>
        <fullName evidence="1">Uncharacterized protein</fullName>
    </submittedName>
</protein>
<dbReference type="EMBL" id="QJKJ01011173">
    <property type="protein sequence ID" value="RDX71851.1"/>
    <property type="molecule type" value="Genomic_DNA"/>
</dbReference>
<accession>A0A371F0N6</accession>
<gene>
    <name evidence="1" type="ORF">CR513_48742</name>
</gene>
<comment type="caution">
    <text evidence="1">The sequence shown here is derived from an EMBL/GenBank/DDBJ whole genome shotgun (WGS) entry which is preliminary data.</text>
</comment>
<feature type="non-terminal residue" evidence="1">
    <location>
        <position position="1"/>
    </location>
</feature>
<dbReference type="AlphaFoldDB" id="A0A371F0N6"/>
<reference evidence="1" key="1">
    <citation type="submission" date="2018-05" db="EMBL/GenBank/DDBJ databases">
        <title>Draft genome of Mucuna pruriens seed.</title>
        <authorList>
            <person name="Nnadi N.E."/>
            <person name="Vos R."/>
            <person name="Hasami M.H."/>
            <person name="Devisetty U.K."/>
            <person name="Aguiy J.C."/>
        </authorList>
    </citation>
    <scope>NUCLEOTIDE SEQUENCE [LARGE SCALE GENOMIC DNA]</scope>
    <source>
        <strain evidence="1">JCA_2017</strain>
    </source>
</reference>
<evidence type="ECO:0000313" key="1">
    <source>
        <dbReference type="EMBL" id="RDX71851.1"/>
    </source>
</evidence>
<proteinExistence type="predicted"/>
<dbReference type="Proteomes" id="UP000257109">
    <property type="component" value="Unassembled WGS sequence"/>
</dbReference>
<evidence type="ECO:0000313" key="2">
    <source>
        <dbReference type="Proteomes" id="UP000257109"/>
    </source>
</evidence>
<keyword evidence="2" id="KW-1185">Reference proteome</keyword>